<dbReference type="InterPro" id="IPR051262">
    <property type="entry name" value="SMP-30/CGR1_Lactonase"/>
</dbReference>
<proteinExistence type="predicted"/>
<dbReference type="InterPro" id="IPR013658">
    <property type="entry name" value="SGL"/>
</dbReference>
<gene>
    <name evidence="2" type="ORF">GXW79_13770</name>
</gene>
<dbReference type="PANTHER" id="PTHR47572">
    <property type="entry name" value="LIPOPROTEIN-RELATED"/>
    <property type="match status" value="1"/>
</dbReference>
<dbReference type="EMBL" id="JAAEDH010000015">
    <property type="protein sequence ID" value="MBR0656146.1"/>
    <property type="molecule type" value="Genomic_DNA"/>
</dbReference>
<dbReference type="PANTHER" id="PTHR47572:SF5">
    <property type="entry name" value="BLR2277 PROTEIN"/>
    <property type="match status" value="1"/>
</dbReference>
<evidence type="ECO:0000313" key="3">
    <source>
        <dbReference type="Proteomes" id="UP001196068"/>
    </source>
</evidence>
<reference evidence="2" key="2">
    <citation type="journal article" date="2021" name="Syst. Appl. Microbiol.">
        <title>Roseomonas hellenica sp. nov., isolated from roots of wild-growing Alkanna tinctoria.</title>
        <authorList>
            <person name="Rat A."/>
            <person name="Naranjo H.D."/>
            <person name="Lebbe L."/>
            <person name="Cnockaert M."/>
            <person name="Krigas N."/>
            <person name="Grigoriadou K."/>
            <person name="Maloupa E."/>
            <person name="Willems A."/>
        </authorList>
    </citation>
    <scope>NUCLEOTIDE SEQUENCE</scope>
    <source>
        <strain evidence="2">LMG 28251</strain>
    </source>
</reference>
<dbReference type="InterPro" id="IPR011042">
    <property type="entry name" value="6-blade_b-propeller_TolB-like"/>
</dbReference>
<dbReference type="Pfam" id="PF08450">
    <property type="entry name" value="SGL"/>
    <property type="match status" value="1"/>
</dbReference>
<protein>
    <submittedName>
        <fullName evidence="2">SMP-30/gluconolactonase/LRE family protein</fullName>
    </submittedName>
</protein>
<keyword evidence="3" id="KW-1185">Reference proteome</keyword>
<comment type="caution">
    <text evidence="2">The sequence shown here is derived from an EMBL/GenBank/DDBJ whole genome shotgun (WGS) entry which is preliminary data.</text>
</comment>
<sequence length="304" mass="32163">MSEIRTLASGLGFPEGPIAMKDGSVIFVELNGGKISRVDAQGAYSVLGPTGGGPNGIARGPDGMLYVCNNGGSQYEPGHFAGQGPSHDYVGGSIERVDPVSGARTTLYAACDGHKLAAPNDIVFDKEGGFYFTDLGKRRKRDRDHGGLYYALPDGSSIKELAYPMLSPNGIGLSPDEKTLYVADTETARLWAFDVASPGVIRKAGFPSPHGGRCLVTMGGFCRFDSLAVEASGNVAVTTMLTGEITVISPDGRIVRSVPMPDTHPTNICFGGPDLRTAYITLSRKGELVTMAWAEPGLRLNFQE</sequence>
<dbReference type="SUPFAM" id="SSF63829">
    <property type="entry name" value="Calcium-dependent phosphotriesterase"/>
    <property type="match status" value="1"/>
</dbReference>
<evidence type="ECO:0000259" key="1">
    <source>
        <dbReference type="Pfam" id="PF08450"/>
    </source>
</evidence>
<reference evidence="2" key="1">
    <citation type="submission" date="2020-01" db="EMBL/GenBank/DDBJ databases">
        <authorList>
            <person name="Rat A."/>
        </authorList>
    </citation>
    <scope>NUCLEOTIDE SEQUENCE</scope>
    <source>
        <strain evidence="2">LMG 28251</strain>
    </source>
</reference>
<dbReference type="Proteomes" id="UP001196068">
    <property type="component" value="Unassembled WGS sequence"/>
</dbReference>
<evidence type="ECO:0000313" key="2">
    <source>
        <dbReference type="EMBL" id="MBR0656146.1"/>
    </source>
</evidence>
<dbReference type="Gene3D" id="2.120.10.30">
    <property type="entry name" value="TolB, C-terminal domain"/>
    <property type="match status" value="1"/>
</dbReference>
<dbReference type="AlphaFoldDB" id="A0AAF1JXG3"/>
<feature type="domain" description="SMP-30/Gluconolactonase/LRE-like region" evidence="1">
    <location>
        <begin position="13"/>
        <end position="283"/>
    </location>
</feature>
<organism evidence="2 3">
    <name type="scientific">Plastoroseomonas arctica</name>
    <dbReference type="NCBI Taxonomy" id="1509237"/>
    <lineage>
        <taxon>Bacteria</taxon>
        <taxon>Pseudomonadati</taxon>
        <taxon>Pseudomonadota</taxon>
        <taxon>Alphaproteobacteria</taxon>
        <taxon>Acetobacterales</taxon>
        <taxon>Acetobacteraceae</taxon>
        <taxon>Plastoroseomonas</taxon>
    </lineage>
</organism>
<dbReference type="RefSeq" id="WP_211874989.1">
    <property type="nucleotide sequence ID" value="NZ_JAAEDH010000015.1"/>
</dbReference>
<accession>A0AAF1JXG3</accession>
<name>A0AAF1JXG3_9PROT</name>